<organism evidence="2 3">
    <name type="scientific">Rhizobium subbaraonis</name>
    <dbReference type="NCBI Taxonomy" id="908946"/>
    <lineage>
        <taxon>Bacteria</taxon>
        <taxon>Pseudomonadati</taxon>
        <taxon>Pseudomonadota</taxon>
        <taxon>Alphaproteobacteria</taxon>
        <taxon>Hyphomicrobiales</taxon>
        <taxon>Rhizobiaceae</taxon>
        <taxon>Rhizobium/Agrobacterium group</taxon>
        <taxon>Rhizobium</taxon>
    </lineage>
</organism>
<dbReference type="Gene3D" id="1.10.10.10">
    <property type="entry name" value="Winged helix-like DNA-binding domain superfamily/Winged helix DNA-binding domain"/>
    <property type="match status" value="1"/>
</dbReference>
<name>A0A285UAN7_9HYPH</name>
<dbReference type="Proteomes" id="UP000219167">
    <property type="component" value="Unassembled WGS sequence"/>
</dbReference>
<feature type="domain" description="HTH marR-type" evidence="1">
    <location>
        <begin position="24"/>
        <end position="153"/>
    </location>
</feature>
<dbReference type="PROSITE" id="PS50995">
    <property type="entry name" value="HTH_MARR_2"/>
    <property type="match status" value="1"/>
</dbReference>
<accession>A0A285UAN7</accession>
<gene>
    <name evidence="2" type="ORF">SAMN05892877_105310</name>
</gene>
<keyword evidence="3" id="KW-1185">Reference proteome</keyword>
<evidence type="ECO:0000313" key="2">
    <source>
        <dbReference type="EMBL" id="SOC38882.1"/>
    </source>
</evidence>
<proteinExistence type="predicted"/>
<dbReference type="InterPro" id="IPR039422">
    <property type="entry name" value="MarR/SlyA-like"/>
</dbReference>
<protein>
    <submittedName>
        <fullName evidence="2">MarR family transcriptional regulator</fullName>
    </submittedName>
</protein>
<dbReference type="InterPro" id="IPR036388">
    <property type="entry name" value="WH-like_DNA-bd_sf"/>
</dbReference>
<dbReference type="SMART" id="SM00347">
    <property type="entry name" value="HTH_MARR"/>
    <property type="match status" value="1"/>
</dbReference>
<reference evidence="2 3" key="1">
    <citation type="submission" date="2017-08" db="EMBL/GenBank/DDBJ databases">
        <authorList>
            <person name="de Groot N.N."/>
        </authorList>
    </citation>
    <scope>NUCLEOTIDE SEQUENCE [LARGE SCALE GENOMIC DNA]</scope>
    <source>
        <strain evidence="2 3">JC85</strain>
    </source>
</reference>
<dbReference type="PANTHER" id="PTHR33164:SF105">
    <property type="entry name" value="TRANSCRIPTIONAL REPRESSOR PROTEIN-RELATED"/>
    <property type="match status" value="1"/>
</dbReference>
<evidence type="ECO:0000259" key="1">
    <source>
        <dbReference type="PROSITE" id="PS50995"/>
    </source>
</evidence>
<dbReference type="GO" id="GO:0003700">
    <property type="term" value="F:DNA-binding transcription factor activity"/>
    <property type="evidence" value="ECO:0007669"/>
    <property type="project" value="InterPro"/>
</dbReference>
<dbReference type="Pfam" id="PF12802">
    <property type="entry name" value="MarR_2"/>
    <property type="match status" value="1"/>
</dbReference>
<evidence type="ECO:0000313" key="3">
    <source>
        <dbReference type="Proteomes" id="UP000219167"/>
    </source>
</evidence>
<sequence length="153" mass="16947">MFSRSRLWLHSAYCGYIPEHMSSDTCHCILLRKASRKVSSYYDEALAPLGVNIGQFSLLRNINRMAPVSLTELGGRVELDRSTVGRNAKVLERMGLVAIATGEDHREAMLTITEAGHAILKTGAPLWDGVQEAIEARLGPDKTEQLRELLKAL</sequence>
<dbReference type="GO" id="GO:0006950">
    <property type="term" value="P:response to stress"/>
    <property type="evidence" value="ECO:0007669"/>
    <property type="project" value="TreeGrafter"/>
</dbReference>
<dbReference type="SUPFAM" id="SSF46785">
    <property type="entry name" value="Winged helix' DNA-binding domain"/>
    <property type="match status" value="1"/>
</dbReference>
<dbReference type="EMBL" id="OBQD01000005">
    <property type="protein sequence ID" value="SOC38882.1"/>
    <property type="molecule type" value="Genomic_DNA"/>
</dbReference>
<dbReference type="InterPro" id="IPR000835">
    <property type="entry name" value="HTH_MarR-typ"/>
</dbReference>
<dbReference type="PRINTS" id="PR00598">
    <property type="entry name" value="HTHMARR"/>
</dbReference>
<dbReference type="PANTHER" id="PTHR33164">
    <property type="entry name" value="TRANSCRIPTIONAL REGULATOR, MARR FAMILY"/>
    <property type="match status" value="1"/>
</dbReference>
<dbReference type="AlphaFoldDB" id="A0A285UAN7"/>
<dbReference type="InterPro" id="IPR036390">
    <property type="entry name" value="WH_DNA-bd_sf"/>
</dbReference>